<dbReference type="InterPro" id="IPR016032">
    <property type="entry name" value="Sig_transdc_resp-reg_C-effctor"/>
</dbReference>
<proteinExistence type="inferred from homology"/>
<dbReference type="GO" id="GO:0006355">
    <property type="term" value="P:regulation of DNA-templated transcription"/>
    <property type="evidence" value="ECO:0007669"/>
    <property type="project" value="InterPro"/>
</dbReference>
<feature type="domain" description="OmpR/PhoB-type" evidence="3">
    <location>
        <begin position="29"/>
        <end position="101"/>
    </location>
</feature>
<gene>
    <name evidence="5" type="ORF">I601_0112</name>
</gene>
<dbReference type="SMART" id="SM01043">
    <property type="entry name" value="BTAD"/>
    <property type="match status" value="1"/>
</dbReference>
<dbReference type="SUPFAM" id="SSF48452">
    <property type="entry name" value="TPR-like"/>
    <property type="match status" value="1"/>
</dbReference>
<sequence>MNRNSNLGTIKVRLLDDLAVVLADGTVVGASVWRTGKTMDLLRMLAINVERPLRTETVIERLWPDADRERGRGSLRTAVSEIRRTLGDKERLVRVHDSLVLTGVWVDVAAFETVAARVRALRQAERHQEGMRAAFEGTELYRGDLHAYDDDHPWICTERDRLQLLHQDFLTDAAECALACGCHREAWKLATTVLHVEPTSEVAVRTAMAALAGLGDTARGLRVYEEFRRSLVEELGVDPSSRTQAMHLQLLRGEDPSSADRLEQG</sequence>
<name>A0A1A9GES6_9ACTN</name>
<dbReference type="InterPro" id="IPR001867">
    <property type="entry name" value="OmpR/PhoB-type_DNA-bd"/>
</dbReference>
<feature type="domain" description="Bacterial transcriptional activator" evidence="4">
    <location>
        <begin position="106"/>
        <end position="251"/>
    </location>
</feature>
<dbReference type="GO" id="GO:0000160">
    <property type="term" value="P:phosphorelay signal transduction system"/>
    <property type="evidence" value="ECO:0007669"/>
    <property type="project" value="InterPro"/>
</dbReference>
<evidence type="ECO:0000259" key="4">
    <source>
        <dbReference type="SMART" id="SM01043"/>
    </source>
</evidence>
<protein>
    <submittedName>
        <fullName evidence="5">Bacterial transcriptional activator domain protein</fullName>
    </submittedName>
</protein>
<dbReference type="PANTHER" id="PTHR35807:SF2">
    <property type="entry name" value="TRANSCRIPTIONAL ACTIVATOR DOMAIN"/>
    <property type="match status" value="1"/>
</dbReference>
<dbReference type="SUPFAM" id="SSF46894">
    <property type="entry name" value="C-terminal effector domain of the bipartite response regulators"/>
    <property type="match status" value="1"/>
</dbReference>
<reference evidence="5 6" key="1">
    <citation type="submission" date="2016-03" db="EMBL/GenBank/DDBJ databases">
        <title>Complete genome sequence of a soil Actinobacterium, Nocardioides dokdonensis FR1436.</title>
        <authorList>
            <person name="Kwon S.-K."/>
            <person name="Kim K."/>
            <person name="Kim J.F."/>
        </authorList>
    </citation>
    <scope>NUCLEOTIDE SEQUENCE [LARGE SCALE GENOMIC DNA]</scope>
    <source>
        <strain evidence="5 6">FR1436</strain>
    </source>
</reference>
<dbReference type="Gene3D" id="1.25.40.10">
    <property type="entry name" value="Tetratricopeptide repeat domain"/>
    <property type="match status" value="1"/>
</dbReference>
<dbReference type="InterPro" id="IPR011990">
    <property type="entry name" value="TPR-like_helical_dom_sf"/>
</dbReference>
<dbReference type="PATRIC" id="fig|1300347.3.peg.114"/>
<evidence type="ECO:0000256" key="1">
    <source>
        <dbReference type="ARBA" id="ARBA00005820"/>
    </source>
</evidence>
<dbReference type="GO" id="GO:0003677">
    <property type="term" value="F:DNA binding"/>
    <property type="evidence" value="ECO:0007669"/>
    <property type="project" value="UniProtKB-KW"/>
</dbReference>
<evidence type="ECO:0000313" key="6">
    <source>
        <dbReference type="Proteomes" id="UP000077868"/>
    </source>
</evidence>
<dbReference type="KEGG" id="ndk:I601_0112"/>
<dbReference type="Proteomes" id="UP000077868">
    <property type="component" value="Chromosome"/>
</dbReference>
<dbReference type="InterPro" id="IPR051677">
    <property type="entry name" value="AfsR-DnrI-RedD_regulator"/>
</dbReference>
<keyword evidence="2" id="KW-0238">DNA-binding</keyword>
<evidence type="ECO:0000259" key="3">
    <source>
        <dbReference type="SMART" id="SM00862"/>
    </source>
</evidence>
<keyword evidence="6" id="KW-1185">Reference proteome</keyword>
<dbReference type="Pfam" id="PF03704">
    <property type="entry name" value="BTAD"/>
    <property type="match status" value="1"/>
</dbReference>
<dbReference type="EMBL" id="CP015079">
    <property type="protein sequence ID" value="ANH36566.1"/>
    <property type="molecule type" value="Genomic_DNA"/>
</dbReference>
<dbReference type="AlphaFoldDB" id="A0A1A9GES6"/>
<dbReference type="SMART" id="SM00862">
    <property type="entry name" value="Trans_reg_C"/>
    <property type="match status" value="1"/>
</dbReference>
<dbReference type="PANTHER" id="PTHR35807">
    <property type="entry name" value="TRANSCRIPTIONAL REGULATOR REDD-RELATED"/>
    <property type="match status" value="1"/>
</dbReference>
<accession>A0A1A9GES6</accession>
<comment type="similarity">
    <text evidence="1">Belongs to the AfsR/DnrI/RedD regulatory family.</text>
</comment>
<dbReference type="Pfam" id="PF00486">
    <property type="entry name" value="Trans_reg_C"/>
    <property type="match status" value="1"/>
</dbReference>
<dbReference type="InterPro" id="IPR036388">
    <property type="entry name" value="WH-like_DNA-bd_sf"/>
</dbReference>
<evidence type="ECO:0000313" key="5">
    <source>
        <dbReference type="EMBL" id="ANH36566.1"/>
    </source>
</evidence>
<organism evidence="5 6">
    <name type="scientific">Nocardioides dokdonensis FR1436</name>
    <dbReference type="NCBI Taxonomy" id="1300347"/>
    <lineage>
        <taxon>Bacteria</taxon>
        <taxon>Bacillati</taxon>
        <taxon>Actinomycetota</taxon>
        <taxon>Actinomycetes</taxon>
        <taxon>Propionibacteriales</taxon>
        <taxon>Nocardioidaceae</taxon>
        <taxon>Nocardioides</taxon>
    </lineage>
</organism>
<dbReference type="STRING" id="1300347.I601_0112"/>
<evidence type="ECO:0000256" key="2">
    <source>
        <dbReference type="ARBA" id="ARBA00023125"/>
    </source>
</evidence>
<dbReference type="Gene3D" id="1.10.10.10">
    <property type="entry name" value="Winged helix-like DNA-binding domain superfamily/Winged helix DNA-binding domain"/>
    <property type="match status" value="1"/>
</dbReference>
<dbReference type="InterPro" id="IPR005158">
    <property type="entry name" value="BTAD"/>
</dbReference>